<comment type="pathway">
    <text evidence="2">Glycan biosynthesis; trehalose biosynthesis.</text>
</comment>
<dbReference type="SUPFAM" id="SSF56784">
    <property type="entry name" value="HAD-like"/>
    <property type="match status" value="1"/>
</dbReference>
<proteinExistence type="inferred from homology"/>
<keyword evidence="2" id="KW-0378">Hydrolase</keyword>
<feature type="region of interest" description="Disordered" evidence="3">
    <location>
        <begin position="302"/>
        <end position="338"/>
    </location>
</feature>
<dbReference type="Gene3D" id="3.40.50.1000">
    <property type="entry name" value="HAD superfamily/HAD-like"/>
    <property type="match status" value="1"/>
</dbReference>
<comment type="catalytic activity">
    <reaction evidence="2">
        <text>alpha,alpha-trehalose 6-phosphate + H2O = alpha,alpha-trehalose + phosphate</text>
        <dbReference type="Rhea" id="RHEA:23420"/>
        <dbReference type="ChEBI" id="CHEBI:15377"/>
        <dbReference type="ChEBI" id="CHEBI:16551"/>
        <dbReference type="ChEBI" id="CHEBI:43474"/>
        <dbReference type="ChEBI" id="CHEBI:58429"/>
        <dbReference type="EC" id="3.1.3.12"/>
    </reaction>
</comment>
<comment type="cofactor">
    <cofactor evidence="2">
        <name>a divalent metal cation</name>
        <dbReference type="ChEBI" id="CHEBI:60240"/>
    </cofactor>
</comment>
<feature type="non-terminal residue" evidence="4">
    <location>
        <position position="1"/>
    </location>
</feature>
<name>A0ABN9XMT4_9DINO</name>
<dbReference type="InterPro" id="IPR003337">
    <property type="entry name" value="Trehalose_PPase"/>
</dbReference>
<evidence type="ECO:0000256" key="1">
    <source>
        <dbReference type="ARBA" id="ARBA00005409"/>
    </source>
</evidence>
<sequence>GGHGHHPVRQPAPAEGRQCARSESDGLFALARQRPAELGGRHQRPQPRVPGQGRALPSRGAWPLRGVRVLEGGGTYVFVSHCLAVWRLVPRPHEVRAALRGCSERYASVSPVSMGSRFGFQTIRAGLLICSLPLRFYYQDPGRIEKASRAKGGGSEGSDRWKCSSASTTDDADWKEIVFELMKMYAKRVQGSIIEYKGAAISWNYREVGAQILAKEMALQLMRFLDPEEPDGLMRGYPVTVAAGKGYVEVGRSDINKGISVKRMLAEIQQHIGNLDFVLCIGDDRSDEHMFEAVSEYRQSKTKEEKRSFNASTNSLGALSSPRFGDGDGQSLSGAAAKQMSKKASMTIEALEEAEKALNQRFYTVTVGRKRSKAGYFVQDVSNVSELLTQLTAQTTKAQFSRFQSMPNLAGAGSPELSGSDED</sequence>
<keyword evidence="5" id="KW-1185">Reference proteome</keyword>
<dbReference type="Pfam" id="PF02358">
    <property type="entry name" value="Trehalose_PPase"/>
    <property type="match status" value="1"/>
</dbReference>
<evidence type="ECO:0000313" key="4">
    <source>
        <dbReference type="EMBL" id="CAK0900532.1"/>
    </source>
</evidence>
<dbReference type="InterPro" id="IPR023214">
    <property type="entry name" value="HAD_sf"/>
</dbReference>
<comment type="function">
    <text evidence="2">Removes the phosphate from trehalose 6-phosphate to produce free trehalose.</text>
</comment>
<dbReference type="InterPro" id="IPR001830">
    <property type="entry name" value="Glyco_trans_20"/>
</dbReference>
<dbReference type="Proteomes" id="UP001189429">
    <property type="component" value="Unassembled WGS sequence"/>
</dbReference>
<dbReference type="InterPro" id="IPR036412">
    <property type="entry name" value="HAD-like_sf"/>
</dbReference>
<evidence type="ECO:0000256" key="2">
    <source>
        <dbReference type="RuleBase" id="RU361117"/>
    </source>
</evidence>
<gene>
    <name evidence="4" type="ORF">PCOR1329_LOCUS77782</name>
</gene>
<dbReference type="PANTHER" id="PTHR10788">
    <property type="entry name" value="TREHALOSE-6-PHOSPHATE SYNTHASE"/>
    <property type="match status" value="1"/>
</dbReference>
<dbReference type="PANTHER" id="PTHR10788:SF94">
    <property type="entry name" value="ALPHA,ALPHA-TREHALOSE-PHOSPHATE SYNTHASE [UDP-FORMING] 5"/>
    <property type="match status" value="1"/>
</dbReference>
<reference evidence="4" key="1">
    <citation type="submission" date="2023-10" db="EMBL/GenBank/DDBJ databases">
        <authorList>
            <person name="Chen Y."/>
            <person name="Shah S."/>
            <person name="Dougan E. K."/>
            <person name="Thang M."/>
            <person name="Chan C."/>
        </authorList>
    </citation>
    <scope>NUCLEOTIDE SEQUENCE [LARGE SCALE GENOMIC DNA]</scope>
</reference>
<comment type="caution">
    <text evidence="4">The sequence shown here is derived from an EMBL/GenBank/DDBJ whole genome shotgun (WGS) entry which is preliminary data.</text>
</comment>
<protein>
    <recommendedName>
        <fullName evidence="2">Trehalose 6-phosphate phosphatase</fullName>
        <ecNumber evidence="2">3.1.3.12</ecNumber>
    </recommendedName>
</protein>
<dbReference type="EC" id="3.1.3.12" evidence="2"/>
<evidence type="ECO:0000256" key="3">
    <source>
        <dbReference type="SAM" id="MobiDB-lite"/>
    </source>
</evidence>
<comment type="similarity">
    <text evidence="2">Belongs to the trehalose phosphatase family.</text>
</comment>
<organism evidence="4 5">
    <name type="scientific">Prorocentrum cordatum</name>
    <dbReference type="NCBI Taxonomy" id="2364126"/>
    <lineage>
        <taxon>Eukaryota</taxon>
        <taxon>Sar</taxon>
        <taxon>Alveolata</taxon>
        <taxon>Dinophyceae</taxon>
        <taxon>Prorocentrales</taxon>
        <taxon>Prorocentraceae</taxon>
        <taxon>Prorocentrum</taxon>
    </lineage>
</organism>
<feature type="compositionally biased region" description="Polar residues" evidence="3">
    <location>
        <begin position="309"/>
        <end position="318"/>
    </location>
</feature>
<feature type="region of interest" description="Disordered" evidence="3">
    <location>
        <begin position="36"/>
        <end position="57"/>
    </location>
</feature>
<evidence type="ECO:0000313" key="5">
    <source>
        <dbReference type="Proteomes" id="UP001189429"/>
    </source>
</evidence>
<dbReference type="NCBIfam" id="TIGR00685">
    <property type="entry name" value="T6PP"/>
    <property type="match status" value="1"/>
</dbReference>
<comment type="similarity">
    <text evidence="1">In the N-terminal section; belongs to the glycosyltransferase 20 family.</text>
</comment>
<accession>A0ABN9XMT4</accession>
<dbReference type="EMBL" id="CAUYUJ010020793">
    <property type="protein sequence ID" value="CAK0900532.1"/>
    <property type="molecule type" value="Genomic_DNA"/>
</dbReference>